<organism evidence="4 5">
    <name type="scientific">Tanacetum coccineum</name>
    <dbReference type="NCBI Taxonomy" id="301880"/>
    <lineage>
        <taxon>Eukaryota</taxon>
        <taxon>Viridiplantae</taxon>
        <taxon>Streptophyta</taxon>
        <taxon>Embryophyta</taxon>
        <taxon>Tracheophyta</taxon>
        <taxon>Spermatophyta</taxon>
        <taxon>Magnoliopsida</taxon>
        <taxon>eudicotyledons</taxon>
        <taxon>Gunneridae</taxon>
        <taxon>Pentapetalae</taxon>
        <taxon>asterids</taxon>
        <taxon>campanulids</taxon>
        <taxon>Asterales</taxon>
        <taxon>Asteraceae</taxon>
        <taxon>Asteroideae</taxon>
        <taxon>Anthemideae</taxon>
        <taxon>Anthemidinae</taxon>
        <taxon>Tanacetum</taxon>
    </lineage>
</organism>
<reference evidence="4" key="2">
    <citation type="submission" date="2022-01" db="EMBL/GenBank/DDBJ databases">
        <authorList>
            <person name="Yamashiro T."/>
            <person name="Shiraishi A."/>
            <person name="Satake H."/>
            <person name="Nakayama K."/>
        </authorList>
    </citation>
    <scope>NUCLEOTIDE SEQUENCE</scope>
</reference>
<keyword evidence="5" id="KW-1185">Reference proteome</keyword>
<keyword evidence="4" id="KW-0548">Nucleotidyltransferase</keyword>
<dbReference type="Proteomes" id="UP001151760">
    <property type="component" value="Unassembled WGS sequence"/>
</dbReference>
<reference evidence="4" key="1">
    <citation type="journal article" date="2022" name="Int. J. Mol. Sci.">
        <title>Draft Genome of Tanacetum Coccineum: Genomic Comparison of Closely Related Tanacetum-Family Plants.</title>
        <authorList>
            <person name="Yamashiro T."/>
            <person name="Shiraishi A."/>
            <person name="Nakayama K."/>
            <person name="Satake H."/>
        </authorList>
    </citation>
    <scope>NUCLEOTIDE SEQUENCE</scope>
</reference>
<sequence>MAGHSYNEINSRRGRSSNEDLTQKISHSIFVTNFPVSACSRDLWKVCSTYSTVVDVFIPSKLSKAGKRFAFVQFIKVFNLDRLVENLCTLWIGSHHLFANHVRFDRPSKPKVQNIKFPPKNGTHQVQGNGNKQSGSFVSAVKGIPQTSAQPFSLPALVLDDSCLVTKDLDNCVMGEVRQFSSINNLHVLLHNEGFPNVEIAYLGGLWVMIKLGSSNAKHNLMKHVGVASWFVRLCKAQSDFVANDRIVWIDIEGVPLHAWSRNTFQKIGSKWGEVMELEEDNVDLFARKRLCIKTNQADNILESFKIIVKGKVFRIRAKELFVWSPSFKKPPEVEHSTNDESVEEDIDNIVHDNNLNNLDEESDKDAVSETCFGDNGAEQDYANEVDQQHKDKETSYDPFNIYELLNKGNKDNGKSGTESSIPFPPGFTPDQIVHDQDEQ</sequence>
<evidence type="ECO:0000259" key="3">
    <source>
        <dbReference type="PROSITE" id="PS50102"/>
    </source>
</evidence>
<gene>
    <name evidence="4" type="ORF">Tco_0820053</name>
</gene>
<protein>
    <submittedName>
        <fullName evidence="4">RNA-directed DNA polymerase, eukaryota</fullName>
    </submittedName>
</protein>
<keyword evidence="4" id="KW-0808">Transferase</keyword>
<dbReference type="EMBL" id="BQNB010012078">
    <property type="protein sequence ID" value="GJS98883.1"/>
    <property type="molecule type" value="Genomic_DNA"/>
</dbReference>
<evidence type="ECO:0000256" key="2">
    <source>
        <dbReference type="SAM" id="MobiDB-lite"/>
    </source>
</evidence>
<dbReference type="PANTHER" id="PTHR34427">
    <property type="entry name" value="DUF4283 DOMAIN PROTEIN"/>
    <property type="match status" value="1"/>
</dbReference>
<dbReference type="PROSITE" id="PS50102">
    <property type="entry name" value="RRM"/>
    <property type="match status" value="1"/>
</dbReference>
<keyword evidence="4" id="KW-0695">RNA-directed DNA polymerase</keyword>
<dbReference type="InterPro" id="IPR012677">
    <property type="entry name" value="Nucleotide-bd_a/b_plait_sf"/>
</dbReference>
<evidence type="ECO:0000256" key="1">
    <source>
        <dbReference type="PROSITE-ProRule" id="PRU00176"/>
    </source>
</evidence>
<dbReference type="SUPFAM" id="SSF54928">
    <property type="entry name" value="RNA-binding domain, RBD"/>
    <property type="match status" value="1"/>
</dbReference>
<evidence type="ECO:0000313" key="4">
    <source>
        <dbReference type="EMBL" id="GJS98883.1"/>
    </source>
</evidence>
<name>A0ABQ5AD14_9ASTR</name>
<feature type="region of interest" description="Disordered" evidence="2">
    <location>
        <begin position="355"/>
        <end position="378"/>
    </location>
</feature>
<evidence type="ECO:0000313" key="5">
    <source>
        <dbReference type="Proteomes" id="UP001151760"/>
    </source>
</evidence>
<dbReference type="PANTHER" id="PTHR34427:SF5">
    <property type="entry name" value="DUF4283 DOMAIN-CONTAINING PROTEIN"/>
    <property type="match status" value="1"/>
</dbReference>
<dbReference type="Gene3D" id="3.30.70.330">
    <property type="match status" value="1"/>
</dbReference>
<dbReference type="GO" id="GO:0003964">
    <property type="term" value="F:RNA-directed DNA polymerase activity"/>
    <property type="evidence" value="ECO:0007669"/>
    <property type="project" value="UniProtKB-KW"/>
</dbReference>
<feature type="domain" description="RRM" evidence="3">
    <location>
        <begin position="27"/>
        <end position="109"/>
    </location>
</feature>
<dbReference type="InterPro" id="IPR000504">
    <property type="entry name" value="RRM_dom"/>
</dbReference>
<keyword evidence="1" id="KW-0694">RNA-binding</keyword>
<dbReference type="InterPro" id="IPR035979">
    <property type="entry name" value="RBD_domain_sf"/>
</dbReference>
<dbReference type="SMART" id="SM00360">
    <property type="entry name" value="RRM"/>
    <property type="match status" value="1"/>
</dbReference>
<feature type="region of interest" description="Disordered" evidence="2">
    <location>
        <begin position="406"/>
        <end position="440"/>
    </location>
</feature>
<dbReference type="Pfam" id="PF00076">
    <property type="entry name" value="RRM_1"/>
    <property type="match status" value="1"/>
</dbReference>
<accession>A0ABQ5AD14</accession>
<proteinExistence type="predicted"/>
<comment type="caution">
    <text evidence="4">The sequence shown here is derived from an EMBL/GenBank/DDBJ whole genome shotgun (WGS) entry which is preliminary data.</text>
</comment>